<dbReference type="PANTHER" id="PTHR43537">
    <property type="entry name" value="TRANSCRIPTIONAL REGULATOR, GNTR FAMILY"/>
    <property type="match status" value="1"/>
</dbReference>
<accession>A0A2Z2NN50</accession>
<dbReference type="InterPro" id="IPR036390">
    <property type="entry name" value="WH_DNA-bd_sf"/>
</dbReference>
<dbReference type="Proteomes" id="UP000250079">
    <property type="component" value="Chromosome"/>
</dbReference>
<dbReference type="Pfam" id="PF07729">
    <property type="entry name" value="FCD"/>
    <property type="match status" value="1"/>
</dbReference>
<keyword evidence="1" id="KW-0805">Transcription regulation</keyword>
<dbReference type="InterPro" id="IPR036388">
    <property type="entry name" value="WH-like_DNA-bd_sf"/>
</dbReference>
<keyword evidence="2" id="KW-0238">DNA-binding</keyword>
<dbReference type="RefSeq" id="WP_088917948.1">
    <property type="nucleotide sequence ID" value="NZ_CP018632.1"/>
</dbReference>
<evidence type="ECO:0000313" key="6">
    <source>
        <dbReference type="Proteomes" id="UP000250079"/>
    </source>
</evidence>
<dbReference type="GO" id="GO:0003700">
    <property type="term" value="F:DNA-binding transcription factor activity"/>
    <property type="evidence" value="ECO:0007669"/>
    <property type="project" value="InterPro"/>
</dbReference>
<evidence type="ECO:0000313" key="5">
    <source>
        <dbReference type="EMBL" id="ASJ72653.1"/>
    </source>
</evidence>
<dbReference type="EMBL" id="CP018632">
    <property type="protein sequence ID" value="ASJ72653.1"/>
    <property type="molecule type" value="Genomic_DNA"/>
</dbReference>
<dbReference type="PROSITE" id="PS50949">
    <property type="entry name" value="HTH_GNTR"/>
    <property type="match status" value="1"/>
</dbReference>
<organism evidence="5 6">
    <name type="scientific">Granulosicoccus antarcticus IMCC3135</name>
    <dbReference type="NCBI Taxonomy" id="1192854"/>
    <lineage>
        <taxon>Bacteria</taxon>
        <taxon>Pseudomonadati</taxon>
        <taxon>Pseudomonadota</taxon>
        <taxon>Gammaproteobacteria</taxon>
        <taxon>Chromatiales</taxon>
        <taxon>Granulosicoccaceae</taxon>
        <taxon>Granulosicoccus</taxon>
    </lineage>
</organism>
<name>A0A2Z2NN50_9GAMM</name>
<dbReference type="Gene3D" id="1.10.10.10">
    <property type="entry name" value="Winged helix-like DNA-binding domain superfamily/Winged helix DNA-binding domain"/>
    <property type="match status" value="1"/>
</dbReference>
<protein>
    <submittedName>
        <fullName evidence="5">HTH-type transcriptional repressor RspR</fullName>
    </submittedName>
</protein>
<dbReference type="SMART" id="SM00345">
    <property type="entry name" value="HTH_GNTR"/>
    <property type="match status" value="1"/>
</dbReference>
<gene>
    <name evidence="5" type="primary">rspR_3</name>
    <name evidence="5" type="ORF">IMCC3135_12825</name>
</gene>
<keyword evidence="3" id="KW-0804">Transcription</keyword>
<feature type="domain" description="HTH gntR-type" evidence="4">
    <location>
        <begin position="13"/>
        <end position="80"/>
    </location>
</feature>
<evidence type="ECO:0000256" key="2">
    <source>
        <dbReference type="ARBA" id="ARBA00023125"/>
    </source>
</evidence>
<reference evidence="5 6" key="1">
    <citation type="submission" date="2016-12" db="EMBL/GenBank/DDBJ databases">
        <authorList>
            <person name="Song W.-J."/>
            <person name="Kurnit D.M."/>
        </authorList>
    </citation>
    <scope>NUCLEOTIDE SEQUENCE [LARGE SCALE GENOMIC DNA]</scope>
    <source>
        <strain evidence="5 6">IMCC3135</strain>
    </source>
</reference>
<keyword evidence="6" id="KW-1185">Reference proteome</keyword>
<dbReference type="InterPro" id="IPR008920">
    <property type="entry name" value="TF_FadR/GntR_C"/>
</dbReference>
<proteinExistence type="predicted"/>
<evidence type="ECO:0000259" key="4">
    <source>
        <dbReference type="PROSITE" id="PS50949"/>
    </source>
</evidence>
<dbReference type="Gene3D" id="1.20.120.530">
    <property type="entry name" value="GntR ligand-binding domain-like"/>
    <property type="match status" value="1"/>
</dbReference>
<dbReference type="SMART" id="SM00895">
    <property type="entry name" value="FCD"/>
    <property type="match status" value="1"/>
</dbReference>
<dbReference type="InterPro" id="IPR011711">
    <property type="entry name" value="GntR_C"/>
</dbReference>
<dbReference type="InterPro" id="IPR000524">
    <property type="entry name" value="Tscrpt_reg_HTH_GntR"/>
</dbReference>
<dbReference type="AlphaFoldDB" id="A0A2Z2NN50"/>
<dbReference type="Pfam" id="PF00392">
    <property type="entry name" value="GntR"/>
    <property type="match status" value="1"/>
</dbReference>
<evidence type="ECO:0000256" key="1">
    <source>
        <dbReference type="ARBA" id="ARBA00023015"/>
    </source>
</evidence>
<dbReference type="GO" id="GO:0003677">
    <property type="term" value="F:DNA binding"/>
    <property type="evidence" value="ECO:0007669"/>
    <property type="project" value="UniProtKB-KW"/>
</dbReference>
<dbReference type="CDD" id="cd07377">
    <property type="entry name" value="WHTH_GntR"/>
    <property type="match status" value="1"/>
</dbReference>
<dbReference type="SUPFAM" id="SSF48008">
    <property type="entry name" value="GntR ligand-binding domain-like"/>
    <property type="match status" value="1"/>
</dbReference>
<dbReference type="SUPFAM" id="SSF46785">
    <property type="entry name" value="Winged helix' DNA-binding domain"/>
    <property type="match status" value="1"/>
</dbReference>
<dbReference type="PANTHER" id="PTHR43537:SF6">
    <property type="entry name" value="HTH-TYPE TRANSCRIPTIONAL REPRESSOR RSPR"/>
    <property type="match status" value="1"/>
</dbReference>
<dbReference type="OrthoDB" id="9799812at2"/>
<dbReference type="KEGG" id="gai:IMCC3135_12825"/>
<sequence length="229" mass="26340">MNSSNLDINQVRRTTADELFDLLRTDIENLTLVPGTKLSEANVARQYSVSRQPVREALIRLDHLKLVEIQPQKATIVRRISRSAIKQARFTRLSVELEIARRACELYHGELDEQFQQNLEQQNAVLDSGSLDRFNALDKTFHNLLCTAADCLMAVDIIQQCKMQVDRLCLLALTDVEAARQILTDHHAILNSLQDKDIERLCQVTTRHQHRLDSTVDHVQRDHADYFDD</sequence>
<evidence type="ECO:0000256" key="3">
    <source>
        <dbReference type="ARBA" id="ARBA00023163"/>
    </source>
</evidence>